<dbReference type="InterPro" id="IPR002676">
    <property type="entry name" value="RimM_N"/>
</dbReference>
<name>A0ABV0BEY9_9HYPH</name>
<comment type="subcellular location">
    <subcellularLocation>
        <location evidence="5">Cytoplasm</location>
    </subcellularLocation>
</comment>
<evidence type="ECO:0000256" key="4">
    <source>
        <dbReference type="ARBA" id="ARBA00023186"/>
    </source>
</evidence>
<dbReference type="Pfam" id="PF01782">
    <property type="entry name" value="RimM"/>
    <property type="match status" value="1"/>
</dbReference>
<keyword evidence="9" id="KW-1185">Reference proteome</keyword>
<keyword evidence="2 5" id="KW-0690">Ribosome biogenesis</keyword>
<protein>
    <recommendedName>
        <fullName evidence="5">Ribosome maturation factor RimM</fullName>
    </recommendedName>
</protein>
<evidence type="ECO:0000313" key="8">
    <source>
        <dbReference type="EMBL" id="MEN3929554.1"/>
    </source>
</evidence>
<gene>
    <name evidence="5 8" type="primary">rimM</name>
    <name evidence="8" type="ORF">WJT86_00595</name>
</gene>
<keyword evidence="4 5" id="KW-0143">Chaperone</keyword>
<feature type="domain" description="RimM N-terminal" evidence="6">
    <location>
        <begin position="21"/>
        <end position="102"/>
    </location>
</feature>
<evidence type="ECO:0000256" key="2">
    <source>
        <dbReference type="ARBA" id="ARBA00022517"/>
    </source>
</evidence>
<evidence type="ECO:0000256" key="1">
    <source>
        <dbReference type="ARBA" id="ARBA00022490"/>
    </source>
</evidence>
<dbReference type="InterPro" id="IPR056792">
    <property type="entry name" value="PRC_RimM"/>
</dbReference>
<dbReference type="InterPro" id="IPR011961">
    <property type="entry name" value="RimM"/>
</dbReference>
<comment type="function">
    <text evidence="5">An accessory protein needed during the final step in the assembly of 30S ribosomal subunit, possibly for assembly of the head region. Essential for efficient processing of 16S rRNA. May be needed both before and after RbfA during the maturation of 16S rRNA. It has affinity for free ribosomal 30S subunits but not for 70S ribosomes.</text>
</comment>
<accession>A0ABV0BEY9</accession>
<dbReference type="PANTHER" id="PTHR33692">
    <property type="entry name" value="RIBOSOME MATURATION FACTOR RIMM"/>
    <property type="match status" value="1"/>
</dbReference>
<comment type="caution">
    <text evidence="8">The sequence shown here is derived from an EMBL/GenBank/DDBJ whole genome shotgun (WGS) entry which is preliminary data.</text>
</comment>
<evidence type="ECO:0000256" key="3">
    <source>
        <dbReference type="ARBA" id="ARBA00022552"/>
    </source>
</evidence>
<dbReference type="RefSeq" id="WP_346335552.1">
    <property type="nucleotide sequence ID" value="NZ_JBBYXI010000001.1"/>
</dbReference>
<evidence type="ECO:0000259" key="6">
    <source>
        <dbReference type="Pfam" id="PF01782"/>
    </source>
</evidence>
<dbReference type="Proteomes" id="UP001418637">
    <property type="component" value="Unassembled WGS sequence"/>
</dbReference>
<dbReference type="InterPro" id="IPR009000">
    <property type="entry name" value="Transl_B-barrel_sf"/>
</dbReference>
<organism evidence="8 9">
    <name type="scientific">Hohaiivirga grylli</name>
    <dbReference type="NCBI Taxonomy" id="3133970"/>
    <lineage>
        <taxon>Bacteria</taxon>
        <taxon>Pseudomonadati</taxon>
        <taxon>Pseudomonadota</taxon>
        <taxon>Alphaproteobacteria</taxon>
        <taxon>Hyphomicrobiales</taxon>
        <taxon>Methylobacteriaceae</taxon>
        <taxon>Hohaiivirga</taxon>
    </lineage>
</organism>
<evidence type="ECO:0000259" key="7">
    <source>
        <dbReference type="Pfam" id="PF24986"/>
    </source>
</evidence>
<keyword evidence="3 5" id="KW-0698">rRNA processing</keyword>
<dbReference type="EMBL" id="JBBYXI010000001">
    <property type="protein sequence ID" value="MEN3929554.1"/>
    <property type="molecule type" value="Genomic_DNA"/>
</dbReference>
<sequence length="188" mass="20326">MANTKPNKSGKLSGNADYVLLGELGRAQGLKGEIRLKSFTANPQAIADYNPVFLETGEQKNITVLRQAAGDQTDMLVIRVEGVDDRNGAEALNRVGLYVERTRLPETEDEDEFLHADLIGLKVFDASGTGIGTVSAISNYGGGDILEVAPVGLLVPFTKDFVPEIDIKQGRVTIDYAETEDEDEEPSL</sequence>
<keyword evidence="1 5" id="KW-0963">Cytoplasm</keyword>
<dbReference type="Pfam" id="PF24986">
    <property type="entry name" value="PRC_RimM"/>
    <property type="match status" value="1"/>
</dbReference>
<feature type="domain" description="Ribosome maturation factor RimM PRC barrel" evidence="7">
    <location>
        <begin position="116"/>
        <end position="177"/>
    </location>
</feature>
<dbReference type="Gene3D" id="2.30.30.240">
    <property type="entry name" value="PRC-barrel domain"/>
    <property type="match status" value="1"/>
</dbReference>
<dbReference type="SUPFAM" id="SSF50346">
    <property type="entry name" value="PRC-barrel domain"/>
    <property type="match status" value="1"/>
</dbReference>
<dbReference type="HAMAP" id="MF_00014">
    <property type="entry name" value="Ribosome_mat_RimM"/>
    <property type="match status" value="1"/>
</dbReference>
<dbReference type="NCBIfam" id="TIGR02273">
    <property type="entry name" value="16S_RimM"/>
    <property type="match status" value="1"/>
</dbReference>
<dbReference type="InterPro" id="IPR011033">
    <property type="entry name" value="PRC_barrel-like_sf"/>
</dbReference>
<evidence type="ECO:0000256" key="5">
    <source>
        <dbReference type="HAMAP-Rule" id="MF_00014"/>
    </source>
</evidence>
<dbReference type="Gene3D" id="2.40.30.60">
    <property type="entry name" value="RimM"/>
    <property type="match status" value="1"/>
</dbReference>
<dbReference type="PANTHER" id="PTHR33692:SF1">
    <property type="entry name" value="RIBOSOME MATURATION FACTOR RIMM"/>
    <property type="match status" value="1"/>
</dbReference>
<comment type="similarity">
    <text evidence="5">Belongs to the RimM family.</text>
</comment>
<comment type="domain">
    <text evidence="5">The PRC barrel domain binds ribosomal protein uS19.</text>
</comment>
<proteinExistence type="inferred from homology"/>
<dbReference type="SUPFAM" id="SSF50447">
    <property type="entry name" value="Translation proteins"/>
    <property type="match status" value="1"/>
</dbReference>
<comment type="subunit">
    <text evidence="5">Binds ribosomal protein uS19.</text>
</comment>
<reference evidence="8 9" key="1">
    <citation type="submission" date="2024-04" db="EMBL/GenBank/DDBJ databases">
        <title>A novel species isolated from cricket.</title>
        <authorList>
            <person name="Wang H.-C."/>
        </authorList>
    </citation>
    <scope>NUCLEOTIDE SEQUENCE [LARGE SCALE GENOMIC DNA]</scope>
    <source>
        <strain evidence="8 9">WL0021</strain>
    </source>
</reference>
<evidence type="ECO:0000313" key="9">
    <source>
        <dbReference type="Proteomes" id="UP001418637"/>
    </source>
</evidence>
<dbReference type="InterPro" id="IPR036976">
    <property type="entry name" value="RimM_N_sf"/>
</dbReference>